<dbReference type="EMBL" id="NNRK01000017">
    <property type="protein sequence ID" value="OYR17904.1"/>
    <property type="molecule type" value="Genomic_DNA"/>
</dbReference>
<comment type="caution">
    <text evidence="1">The sequence shown here is derived from an EMBL/GenBank/DDBJ whole genome shotgun (WGS) entry which is preliminary data.</text>
</comment>
<dbReference type="Proteomes" id="UP000216345">
    <property type="component" value="Unassembled WGS sequence"/>
</dbReference>
<sequence>MLFRAEITIPLTPEYCSVTIFASSMRWLEQSTLMDADI</sequence>
<evidence type="ECO:0000313" key="1">
    <source>
        <dbReference type="EMBL" id="OYR17904.1"/>
    </source>
</evidence>
<proteinExistence type="predicted"/>
<accession>A0A256FSV4</accession>
<keyword evidence="2" id="KW-1185">Reference proteome</keyword>
<evidence type="ECO:0000313" key="2">
    <source>
        <dbReference type="Proteomes" id="UP000216345"/>
    </source>
</evidence>
<protein>
    <submittedName>
        <fullName evidence="1">Uncharacterized protein</fullName>
    </submittedName>
</protein>
<name>A0A256FSV4_9HYPH</name>
<reference evidence="1 2" key="1">
    <citation type="submission" date="2017-07" db="EMBL/GenBank/DDBJ databases">
        <title>Phylogenetic study on the rhizospheric bacterium Ochrobactrum sp. A44.</title>
        <authorList>
            <person name="Krzyzanowska D.M."/>
            <person name="Ossowicki A."/>
            <person name="Rajewska M."/>
            <person name="Maciag T."/>
            <person name="Kaczynski Z."/>
            <person name="Czerwicka M."/>
            <person name="Jafra S."/>
        </authorList>
    </citation>
    <scope>NUCLEOTIDE SEQUENCE [LARGE SCALE GENOMIC DNA]</scope>
    <source>
        <strain evidence="1 2">PR17</strain>
    </source>
</reference>
<organism evidence="1 2">
    <name type="scientific">Brucella rhizosphaerae</name>
    <dbReference type="NCBI Taxonomy" id="571254"/>
    <lineage>
        <taxon>Bacteria</taxon>
        <taxon>Pseudomonadati</taxon>
        <taxon>Pseudomonadota</taxon>
        <taxon>Alphaproteobacteria</taxon>
        <taxon>Hyphomicrobiales</taxon>
        <taxon>Brucellaceae</taxon>
        <taxon>Brucella/Ochrobactrum group</taxon>
        <taxon>Brucella</taxon>
    </lineage>
</organism>
<dbReference type="AlphaFoldDB" id="A0A256FSV4"/>
<gene>
    <name evidence="1" type="ORF">CEV32_3585</name>
</gene>